<dbReference type="SUPFAM" id="SSF56436">
    <property type="entry name" value="C-type lectin-like"/>
    <property type="match status" value="1"/>
</dbReference>
<keyword evidence="4" id="KW-1133">Transmembrane helix</keyword>
<reference evidence="6" key="3">
    <citation type="submission" date="2025-09" db="UniProtKB">
        <authorList>
            <consortium name="Ensembl"/>
        </authorList>
    </citation>
    <scope>IDENTIFICATION</scope>
</reference>
<dbReference type="Ensembl" id="ENSPANT00000053784.2">
    <property type="protein sequence ID" value="ENSPANP00000031097.2"/>
    <property type="gene ID" value="ENSPANG00000020728.3"/>
</dbReference>
<evidence type="ECO:0000256" key="4">
    <source>
        <dbReference type="SAM" id="Phobius"/>
    </source>
</evidence>
<dbReference type="Pfam" id="PF03781">
    <property type="entry name" value="FGE-sulfatase"/>
    <property type="match status" value="1"/>
</dbReference>
<proteinExistence type="inferred from homology"/>
<keyword evidence="7" id="KW-1185">Reference proteome</keyword>
<dbReference type="InterPro" id="IPR051043">
    <property type="entry name" value="Sulfatase_Mod_Factor_Kinase"/>
</dbReference>
<dbReference type="Proteomes" id="UP000028761">
    <property type="component" value="Chromosome 4"/>
</dbReference>
<dbReference type="GeneTree" id="ENSGT00390000008983"/>
<dbReference type="PANTHER" id="PTHR23150:SF33">
    <property type="entry name" value="INACTIVE C-ALPHA-FORMYLGLYCINE-GENERATING ENZYME 2"/>
    <property type="match status" value="1"/>
</dbReference>
<feature type="region of interest" description="Disordered" evidence="3">
    <location>
        <begin position="282"/>
        <end position="322"/>
    </location>
</feature>
<dbReference type="AlphaFoldDB" id="A0A2I3M5U0"/>
<dbReference type="Gene3D" id="3.90.1580.10">
    <property type="entry name" value="paralog of FGE (formylglycine-generating enzyme)"/>
    <property type="match status" value="1"/>
</dbReference>
<evidence type="ECO:0000259" key="5">
    <source>
        <dbReference type="Pfam" id="PF03781"/>
    </source>
</evidence>
<keyword evidence="4" id="KW-0812">Transmembrane</keyword>
<evidence type="ECO:0000256" key="1">
    <source>
        <dbReference type="ARBA" id="ARBA00004319"/>
    </source>
</evidence>
<dbReference type="InterPro" id="IPR016187">
    <property type="entry name" value="CTDL_fold"/>
</dbReference>
<dbReference type="PANTHER" id="PTHR23150">
    <property type="entry name" value="SULFATASE MODIFYING FACTOR 1, 2"/>
    <property type="match status" value="1"/>
</dbReference>
<keyword evidence="4" id="KW-0472">Membrane</keyword>
<evidence type="ECO:0000313" key="7">
    <source>
        <dbReference type="Proteomes" id="UP000028761"/>
    </source>
</evidence>
<comment type="similarity">
    <text evidence="2">Belongs to the sulfatase-modifying factor family.</text>
</comment>
<dbReference type="Bgee" id="ENSPANG00000020728">
    <property type="expression patterns" value="Expressed in arcuate nucleus of hypothalamus and 66 other cell types or tissues"/>
</dbReference>
<sequence length="377" mass="41296">MCVELDRCSEGGRMRSGAVRVRGAAQRTSPDSGMGWLVPLLSLLLLLVGAWLKLGNGQATSMVQLPGGRFLMGTNSPDSRDGEGPVREATVKPFAIDIFPVTNKDFRDFVREKKYRTEAEMFGWSFVFEDFVSDELRNKATQPMKPVLWWLPVEKAFWRQPAGPGSGIRERLEHPVLHVSWNDARAYCAWRGKRLPTEEEWEFAARGGLKGQVYPWGNRFQPNRTNLWQGRFPKGDKAEDGFHGVSPVNAFPAQNNYGWATLQIQPQTTSVSAVLQTQAGCQGSCKQPGGDKEKSPPGSLSFPGHVANSPIPSSGASASGKNFPFPVSHPSVAGASHQGRKLTLFPQGRISLVLFPQPIVVEGECFLGGLICGFVSL</sequence>
<name>A0A2I3M5U0_PAPAN</name>
<dbReference type="GO" id="GO:0005788">
    <property type="term" value="C:endoplasmic reticulum lumen"/>
    <property type="evidence" value="ECO:0007669"/>
    <property type="project" value="UniProtKB-SubCell"/>
</dbReference>
<feature type="domain" description="Sulfatase-modifying factor enzyme-like" evidence="5">
    <location>
        <begin position="59"/>
        <end position="259"/>
    </location>
</feature>
<comment type="subcellular location">
    <subcellularLocation>
        <location evidence="1">Endoplasmic reticulum lumen</location>
    </subcellularLocation>
</comment>
<organism evidence="6 7">
    <name type="scientific">Papio anubis</name>
    <name type="common">Olive baboon</name>
    <dbReference type="NCBI Taxonomy" id="9555"/>
    <lineage>
        <taxon>Eukaryota</taxon>
        <taxon>Metazoa</taxon>
        <taxon>Chordata</taxon>
        <taxon>Craniata</taxon>
        <taxon>Vertebrata</taxon>
        <taxon>Euteleostomi</taxon>
        <taxon>Mammalia</taxon>
        <taxon>Eutheria</taxon>
        <taxon>Euarchontoglires</taxon>
        <taxon>Primates</taxon>
        <taxon>Haplorrhini</taxon>
        <taxon>Catarrhini</taxon>
        <taxon>Cercopithecidae</taxon>
        <taxon>Cercopithecinae</taxon>
        <taxon>Papio</taxon>
    </lineage>
</organism>
<dbReference type="InterPro" id="IPR042095">
    <property type="entry name" value="SUMF_sf"/>
</dbReference>
<reference evidence="6" key="2">
    <citation type="submission" date="2025-08" db="UniProtKB">
        <authorList>
            <consortium name="Ensembl"/>
        </authorList>
    </citation>
    <scope>IDENTIFICATION</scope>
</reference>
<reference evidence="6 7" key="1">
    <citation type="submission" date="2012-03" db="EMBL/GenBank/DDBJ databases">
        <title>Whole Genome Assembly of Papio anubis.</title>
        <authorList>
            <person name="Liu Y.L."/>
            <person name="Abraham K.A."/>
            <person name="Akbar H.A."/>
            <person name="Ali S.A."/>
            <person name="Anosike U.A."/>
            <person name="Aqrawi P.A."/>
            <person name="Arias F.A."/>
            <person name="Attaway T.A."/>
            <person name="Awwad R.A."/>
            <person name="Babu C.B."/>
            <person name="Bandaranaike D.B."/>
            <person name="Battles P.B."/>
            <person name="Bell A.B."/>
            <person name="Beltran B.B."/>
            <person name="Berhane-Mersha D.B."/>
            <person name="Bess C.B."/>
            <person name="Bickham C.B."/>
            <person name="Bolden T.B."/>
            <person name="Carter K.C."/>
            <person name="Chau D.C."/>
            <person name="Chavez A.C."/>
            <person name="Clerc-Blankenburg K.C."/>
            <person name="Coyle M.C."/>
            <person name="Dao M.D."/>
            <person name="Davila M.L.D."/>
            <person name="Davy-Carroll L.D."/>
            <person name="Denson S.D."/>
            <person name="Dinh H.D."/>
            <person name="Fernandez S.F."/>
            <person name="Fernando P.F."/>
            <person name="Forbes L.F."/>
            <person name="Francis C.F."/>
            <person name="Francisco L.F."/>
            <person name="Fu Q.F."/>
            <person name="Garcia-Iii R.G."/>
            <person name="Garrett T.G."/>
            <person name="Gross S.G."/>
            <person name="Gubbala S.G."/>
            <person name="Hirani K.H."/>
            <person name="Hogues M.H."/>
            <person name="Hollins B.H."/>
            <person name="Jackson L.J."/>
            <person name="Javaid M.J."/>
            <person name="Jhangiani S.J."/>
            <person name="Johnson A.J."/>
            <person name="Johnson B.J."/>
            <person name="Jones J.J."/>
            <person name="Joshi V.J."/>
            <person name="Kalu J.K."/>
            <person name="Khan N.K."/>
            <person name="Korchina V.K."/>
            <person name="Kovar C.K."/>
            <person name="Lago L.L."/>
            <person name="Lara F.L."/>
            <person name="Le T.-K.L."/>
            <person name="Lee S.L."/>
            <person name="Legall-Iii F.L."/>
            <person name="Lemon S.L."/>
            <person name="Liu J.L."/>
            <person name="Liu Y.-S.L."/>
            <person name="Liyanage D.L."/>
            <person name="Lopez J.L."/>
            <person name="Lorensuhewa L.L."/>
            <person name="Mata R.M."/>
            <person name="Mathew T.M."/>
            <person name="Mercado C.M."/>
            <person name="Mercado I.M."/>
            <person name="Morales K.M."/>
            <person name="Morgan M.M."/>
            <person name="Munidasa M.M."/>
            <person name="Ngo D.N."/>
            <person name="Nguyen L.N."/>
            <person name="Nguyen T.N."/>
            <person name="Nguyen N.N."/>
            <person name="Obregon M.O."/>
            <person name="Okwuonu G.O."/>
            <person name="Ongeri F.O."/>
            <person name="Onwere C.O."/>
            <person name="Osifeso I.O."/>
            <person name="Parra A.P."/>
            <person name="Patil S.P."/>
            <person name="Perez A.P."/>
            <person name="Perez Y.P."/>
            <person name="Pham C.P."/>
            <person name="Pu L.-L.P."/>
            <person name="Puazo M.P."/>
            <person name="Quiroz J.Q."/>
            <person name="Rouhana J.R."/>
            <person name="Ruiz M.R."/>
            <person name="Ruiz S.-J.R."/>
            <person name="Saada N.S."/>
            <person name="Santibanez J.S."/>
            <person name="Scheel M.S."/>
            <person name="Schneider B.S."/>
            <person name="Simmons D.S."/>
            <person name="Sisson I.S."/>
            <person name="Tang L.-Y.T."/>
            <person name="Thornton R.T."/>
            <person name="Tisius J.T."/>
            <person name="Toledanes G.T."/>
            <person name="Trejos Z.T."/>
            <person name="Usmani K.U."/>
            <person name="Varghese R.V."/>
            <person name="Vattathil S.V."/>
            <person name="Vee V.V."/>
            <person name="Walker D.W."/>
            <person name="Weissenberger G.W."/>
            <person name="White C.W."/>
            <person name="Williams A.W."/>
            <person name="Woodworth J.W."/>
            <person name="Wright R.W."/>
            <person name="Zhu Y.Z."/>
            <person name="Han Y.H."/>
            <person name="Newsham I.N."/>
            <person name="Nazareth L.N."/>
            <person name="Worley K.W."/>
            <person name="Muzny D.M."/>
            <person name="Rogers J.R."/>
            <person name="Gibbs R.G."/>
        </authorList>
    </citation>
    <scope>NUCLEOTIDE SEQUENCE [LARGE SCALE GENOMIC DNA]</scope>
</reference>
<evidence type="ECO:0000313" key="6">
    <source>
        <dbReference type="Ensembl" id="ENSPANP00000031097.2"/>
    </source>
</evidence>
<feature type="transmembrane region" description="Helical" evidence="4">
    <location>
        <begin position="34"/>
        <end position="52"/>
    </location>
</feature>
<accession>A0A2I3M5U0</accession>
<evidence type="ECO:0000256" key="3">
    <source>
        <dbReference type="SAM" id="MobiDB-lite"/>
    </source>
</evidence>
<dbReference type="FunFam" id="3.90.1580.10:FF:000003">
    <property type="entry name" value="Sulfatase modifying factor 2"/>
    <property type="match status" value="1"/>
</dbReference>
<dbReference type="InterPro" id="IPR005532">
    <property type="entry name" value="SUMF_dom"/>
</dbReference>
<protein>
    <recommendedName>
        <fullName evidence="5">Sulfatase-modifying factor enzyme-like domain-containing protein</fullName>
    </recommendedName>
</protein>
<dbReference type="ExpressionAtlas" id="A0A2I3M5U0">
    <property type="expression patterns" value="baseline"/>
</dbReference>
<feature type="compositionally biased region" description="Low complexity" evidence="3">
    <location>
        <begin position="309"/>
        <end position="320"/>
    </location>
</feature>
<evidence type="ECO:0000256" key="2">
    <source>
        <dbReference type="ARBA" id="ARBA00005310"/>
    </source>
</evidence>